<dbReference type="EMBL" id="CDNC01000047">
    <property type="protein sequence ID" value="CEM62937.1"/>
    <property type="molecule type" value="Genomic_DNA"/>
</dbReference>
<sequence>MSMFYAKNNYSLSKYYFNLQSEQIDVSAADNQPIFMLARKLKKHYIC</sequence>
<dbReference type="AlphaFoldDB" id="A0A0B7GZ77"/>
<reference evidence="2" key="1">
    <citation type="submission" date="2015-01" db="EMBL/GenBank/DDBJ databases">
        <authorList>
            <person name="Manzoor Shahid"/>
            <person name="Zubair Saima"/>
        </authorList>
    </citation>
    <scope>NUCLEOTIDE SEQUENCE [LARGE SCALE GENOMIC DNA]</scope>
    <source>
        <strain evidence="2">V1</strain>
    </source>
</reference>
<dbReference type="Proteomes" id="UP000042527">
    <property type="component" value="Unassembled WGS sequence"/>
</dbReference>
<evidence type="ECO:0000313" key="2">
    <source>
        <dbReference type="Proteomes" id="UP000042527"/>
    </source>
</evidence>
<gene>
    <name evidence="1" type="ORF">TPHV1_510004</name>
</gene>
<keyword evidence="2" id="KW-1185">Reference proteome</keyword>
<protein>
    <submittedName>
        <fullName evidence="1">Uncharacterized protein</fullName>
    </submittedName>
</protein>
<evidence type="ECO:0000313" key="1">
    <source>
        <dbReference type="EMBL" id="CEM62937.1"/>
    </source>
</evidence>
<accession>A0A0B7GZ77</accession>
<proteinExistence type="predicted"/>
<name>A0A0B7GZ77_TREPH</name>
<organism evidence="1 2">
    <name type="scientific">Treponema phagedenis</name>
    <dbReference type="NCBI Taxonomy" id="162"/>
    <lineage>
        <taxon>Bacteria</taxon>
        <taxon>Pseudomonadati</taxon>
        <taxon>Spirochaetota</taxon>
        <taxon>Spirochaetia</taxon>
        <taxon>Spirochaetales</taxon>
        <taxon>Treponemataceae</taxon>
        <taxon>Treponema</taxon>
    </lineage>
</organism>